<accession>A0ABS9KIN7</accession>
<comment type="caution">
    <text evidence="4">The sequence shown here is derived from an EMBL/GenBank/DDBJ whole genome shotgun (WGS) entry which is preliminary data.</text>
</comment>
<reference evidence="4" key="2">
    <citation type="submission" date="2024-05" db="EMBL/GenBank/DDBJ databases">
        <title>Rhodohalobacter halophilus gen. nov., sp. nov., a moderately halophilic member of the family Balneolaceae.</title>
        <authorList>
            <person name="Xia J."/>
        </authorList>
    </citation>
    <scope>NUCLEOTIDE SEQUENCE</scope>
    <source>
        <strain evidence="4">WB101</strain>
    </source>
</reference>
<dbReference type="SUPFAM" id="SSF56925">
    <property type="entry name" value="OMPA-like"/>
    <property type="match status" value="1"/>
</dbReference>
<dbReference type="RefSeq" id="WP_237856189.1">
    <property type="nucleotide sequence ID" value="NZ_JAKLWS010000041.1"/>
</dbReference>
<dbReference type="Gene3D" id="2.40.160.20">
    <property type="match status" value="1"/>
</dbReference>
<evidence type="ECO:0000256" key="2">
    <source>
        <dbReference type="SAM" id="SignalP"/>
    </source>
</evidence>
<evidence type="ECO:0000313" key="5">
    <source>
        <dbReference type="Proteomes" id="UP001165366"/>
    </source>
</evidence>
<feature type="chain" id="PRO_5046545646" evidence="2">
    <location>
        <begin position="22"/>
        <end position="198"/>
    </location>
</feature>
<reference evidence="4" key="1">
    <citation type="submission" date="2022-01" db="EMBL/GenBank/DDBJ databases">
        <authorList>
            <person name="Wang Y."/>
        </authorList>
    </citation>
    <scope>NUCLEOTIDE SEQUENCE</scope>
    <source>
        <strain evidence="4">WB101</strain>
    </source>
</reference>
<sequence length="198" mass="20997">MSKSIILLALSFFISCNLVHSQDIEEAHPADKGFYIGASLVGTSFQLDAPGLGDETDTGGGLGLEGGYNFNRNFGLFLSLDGSNMSPDNGEDYNLVHFDLGAEGRLGSSGSSFRPFARASLLGMAATIEDDGFEAEISGTGFGLGIGVYYFINSQLAFDLGYTHSWITIDELSIGSVSVEVDENATTGRLGLGFSYHF</sequence>
<gene>
    <name evidence="4" type="ORF">L6773_19280</name>
</gene>
<dbReference type="PROSITE" id="PS51257">
    <property type="entry name" value="PROKAR_LIPOPROTEIN"/>
    <property type="match status" value="1"/>
</dbReference>
<dbReference type="Pfam" id="PF13505">
    <property type="entry name" value="OMP_b-brl"/>
    <property type="match status" value="1"/>
</dbReference>
<feature type="signal peptide" evidence="2">
    <location>
        <begin position="1"/>
        <end position="21"/>
    </location>
</feature>
<dbReference type="InterPro" id="IPR011250">
    <property type="entry name" value="OMP/PagP_B-barrel"/>
</dbReference>
<name>A0ABS9KIN7_9BACT</name>
<keyword evidence="1 2" id="KW-0732">Signal</keyword>
<keyword evidence="5" id="KW-1185">Reference proteome</keyword>
<proteinExistence type="predicted"/>
<evidence type="ECO:0000259" key="3">
    <source>
        <dbReference type="Pfam" id="PF13505"/>
    </source>
</evidence>
<evidence type="ECO:0000256" key="1">
    <source>
        <dbReference type="ARBA" id="ARBA00022729"/>
    </source>
</evidence>
<evidence type="ECO:0000313" key="4">
    <source>
        <dbReference type="EMBL" id="MCG2590725.1"/>
    </source>
</evidence>
<organism evidence="4 5">
    <name type="scientific">Rhodohalobacter sulfatireducens</name>
    <dbReference type="NCBI Taxonomy" id="2911366"/>
    <lineage>
        <taxon>Bacteria</taxon>
        <taxon>Pseudomonadati</taxon>
        <taxon>Balneolota</taxon>
        <taxon>Balneolia</taxon>
        <taxon>Balneolales</taxon>
        <taxon>Balneolaceae</taxon>
        <taxon>Rhodohalobacter</taxon>
    </lineage>
</organism>
<feature type="domain" description="Outer membrane protein beta-barrel" evidence="3">
    <location>
        <begin position="28"/>
        <end position="198"/>
    </location>
</feature>
<dbReference type="InterPro" id="IPR027385">
    <property type="entry name" value="Beta-barrel_OMP"/>
</dbReference>
<dbReference type="EMBL" id="JAKLWS010000041">
    <property type="protein sequence ID" value="MCG2590725.1"/>
    <property type="molecule type" value="Genomic_DNA"/>
</dbReference>
<dbReference type="Proteomes" id="UP001165366">
    <property type="component" value="Unassembled WGS sequence"/>
</dbReference>
<protein>
    <submittedName>
        <fullName evidence="4">Porin family protein</fullName>
    </submittedName>
</protein>